<dbReference type="OrthoDB" id="8770295at2"/>
<dbReference type="STRING" id="46177.SAMN05660976_05776"/>
<comment type="similarity">
    <text evidence="1">Belongs to the NAD(P)-dependent epimerase/dehydratase family.</text>
</comment>
<protein>
    <submittedName>
        <fullName evidence="3">Nucleoside-diphosphate-sugar epimerase</fullName>
    </submittedName>
</protein>
<feature type="domain" description="NAD-dependent epimerase/dehydratase" evidence="2">
    <location>
        <begin position="8"/>
        <end position="178"/>
    </location>
</feature>
<evidence type="ECO:0000313" key="3">
    <source>
        <dbReference type="EMBL" id="SEM68163.1"/>
    </source>
</evidence>
<organism evidence="3 4">
    <name type="scientific">Nonomuraea pusilla</name>
    <dbReference type="NCBI Taxonomy" id="46177"/>
    <lineage>
        <taxon>Bacteria</taxon>
        <taxon>Bacillati</taxon>
        <taxon>Actinomycetota</taxon>
        <taxon>Actinomycetes</taxon>
        <taxon>Streptosporangiales</taxon>
        <taxon>Streptosporangiaceae</taxon>
        <taxon>Nonomuraea</taxon>
    </lineage>
</organism>
<dbReference type="SUPFAM" id="SSF51735">
    <property type="entry name" value="NAD(P)-binding Rossmann-fold domains"/>
    <property type="match status" value="1"/>
</dbReference>
<gene>
    <name evidence="3" type="ORF">SAMN05660976_05776</name>
</gene>
<keyword evidence="4" id="KW-1185">Reference proteome</keyword>
<evidence type="ECO:0000256" key="1">
    <source>
        <dbReference type="ARBA" id="ARBA00007637"/>
    </source>
</evidence>
<dbReference type="PANTHER" id="PTHR43000">
    <property type="entry name" value="DTDP-D-GLUCOSE 4,6-DEHYDRATASE-RELATED"/>
    <property type="match status" value="1"/>
</dbReference>
<name>A0A1H8AC85_9ACTN</name>
<dbReference type="Gene3D" id="3.40.50.720">
    <property type="entry name" value="NAD(P)-binding Rossmann-like Domain"/>
    <property type="match status" value="1"/>
</dbReference>
<accession>A0A1H8AC85</accession>
<dbReference type="InterPro" id="IPR036291">
    <property type="entry name" value="NAD(P)-bd_dom_sf"/>
</dbReference>
<evidence type="ECO:0000313" key="4">
    <source>
        <dbReference type="Proteomes" id="UP000198953"/>
    </source>
</evidence>
<dbReference type="Proteomes" id="UP000198953">
    <property type="component" value="Unassembled WGS sequence"/>
</dbReference>
<dbReference type="RefSeq" id="WP_091103845.1">
    <property type="nucleotide sequence ID" value="NZ_FOBF01000016.1"/>
</dbReference>
<dbReference type="Pfam" id="PF01370">
    <property type="entry name" value="Epimerase"/>
    <property type="match status" value="1"/>
</dbReference>
<dbReference type="AlphaFoldDB" id="A0A1H8AC85"/>
<proteinExistence type="inferred from homology"/>
<sequence length="293" mass="31433">MTIGERTVLVTGADGNIGRATVAHLSAHGWRVVAFSLSFGSGVAGAARLVTGDVTVEHDVDEALRGGVDAVVHLAALPHWDSGTPYAVYTTNVVGTFTVLTHAAAAGVRRAVIASSIHASGIAGNHYGVLPPYFPLDEQTPIAHDDWYSLSKYSDERTAAMVASRWGMPVVALRFPLVNNQEVLRAVSAEWTEDPEAGLRLGWAYLDVRDGAEAIRLSLEAPATGASVLHLAARDTLVPFPTEELLDRYAPQVPRRRGFPGRAVPVSTDRAFAEIGFVPRYSMPMPELRSVED</sequence>
<dbReference type="EMBL" id="FOBF01000016">
    <property type="protein sequence ID" value="SEM68163.1"/>
    <property type="molecule type" value="Genomic_DNA"/>
</dbReference>
<reference evidence="3 4" key="1">
    <citation type="submission" date="2016-10" db="EMBL/GenBank/DDBJ databases">
        <authorList>
            <person name="de Groot N.N."/>
        </authorList>
    </citation>
    <scope>NUCLEOTIDE SEQUENCE [LARGE SCALE GENOMIC DNA]</scope>
    <source>
        <strain evidence="3 4">DSM 43357</strain>
    </source>
</reference>
<dbReference type="InterPro" id="IPR001509">
    <property type="entry name" value="Epimerase_deHydtase"/>
</dbReference>
<evidence type="ECO:0000259" key="2">
    <source>
        <dbReference type="Pfam" id="PF01370"/>
    </source>
</evidence>